<comment type="caution">
    <text evidence="2">The sequence shown here is derived from an EMBL/GenBank/DDBJ whole genome shotgun (WGS) entry which is preliminary data.</text>
</comment>
<evidence type="ECO:0000313" key="2">
    <source>
        <dbReference type="EMBL" id="KAG5469465.1"/>
    </source>
</evidence>
<sequence>MLCVSALLHRKVEPQFLHTLLRRLLGAQHTSGRALMSTVGPTCYTKRGTLLISTANLLCFTTYCLMMNWIYEGYVDLWYGVCGLEEDDDG</sequence>
<reference evidence="3" key="2">
    <citation type="journal article" date="2021" name="Sci. Data">
        <title>Chromosome-scale genome sequencing, assembly and annotation of six genomes from subfamily Leishmaniinae.</title>
        <authorList>
            <person name="Almutairi H."/>
            <person name="Urbaniak M.D."/>
            <person name="Bates M.D."/>
            <person name="Jariyapan N."/>
            <person name="Kwakye-Nuako G."/>
            <person name="Thomaz Soccol V."/>
            <person name="Al-Salem W.S."/>
            <person name="Dillon R.J."/>
            <person name="Bates P.A."/>
            <person name="Gatherer D."/>
        </authorList>
    </citation>
    <scope>NUCLEOTIDE SEQUENCE [LARGE SCALE GENOMIC DNA]</scope>
</reference>
<name>A0A836H2Z8_9TRYP</name>
<keyword evidence="1" id="KW-0472">Membrane</keyword>
<reference evidence="3" key="1">
    <citation type="journal article" date="2021" name="Microbiol. Resour. Announc.">
        <title>LGAAP: Leishmaniinae Genome Assembly and Annotation Pipeline.</title>
        <authorList>
            <person name="Almutairi H."/>
            <person name="Urbaniak M.D."/>
            <person name="Bates M.D."/>
            <person name="Jariyapan N."/>
            <person name="Kwakye-Nuako G."/>
            <person name="Thomaz-Soccol V."/>
            <person name="Al-Salem W.S."/>
            <person name="Dillon R.J."/>
            <person name="Bates P.A."/>
            <person name="Gatherer D."/>
        </authorList>
    </citation>
    <scope>NUCLEOTIDE SEQUENCE [LARGE SCALE GENOMIC DNA]</scope>
</reference>
<keyword evidence="1" id="KW-1133">Transmembrane helix</keyword>
<evidence type="ECO:0000256" key="1">
    <source>
        <dbReference type="SAM" id="Phobius"/>
    </source>
</evidence>
<dbReference type="Proteomes" id="UP000673552">
    <property type="component" value="Unassembled WGS sequence"/>
</dbReference>
<gene>
    <name evidence="2" type="ORF">LSCM1_02686</name>
</gene>
<organism evidence="2 3">
    <name type="scientific">Leishmania martiniquensis</name>
    <dbReference type="NCBI Taxonomy" id="1580590"/>
    <lineage>
        <taxon>Eukaryota</taxon>
        <taxon>Discoba</taxon>
        <taxon>Euglenozoa</taxon>
        <taxon>Kinetoplastea</taxon>
        <taxon>Metakinetoplastina</taxon>
        <taxon>Trypanosomatida</taxon>
        <taxon>Trypanosomatidae</taxon>
        <taxon>Leishmaniinae</taxon>
        <taxon>Leishmania</taxon>
    </lineage>
</organism>
<protein>
    <submittedName>
        <fullName evidence="2">Uncharacterized protein</fullName>
    </submittedName>
</protein>
<accession>A0A836H2Z8</accession>
<dbReference type="RefSeq" id="XP_067175638.1">
    <property type="nucleotide sequence ID" value="XM_067320263.1"/>
</dbReference>
<feature type="transmembrane region" description="Helical" evidence="1">
    <location>
        <begin position="50"/>
        <end position="71"/>
    </location>
</feature>
<dbReference type="EMBL" id="JAFEUZ010000033">
    <property type="protein sequence ID" value="KAG5469465.1"/>
    <property type="molecule type" value="Genomic_DNA"/>
</dbReference>
<keyword evidence="1" id="KW-0812">Transmembrane</keyword>
<dbReference type="KEGG" id="lmat:92512775"/>
<dbReference type="AlphaFoldDB" id="A0A836H2Z8"/>
<dbReference type="OrthoDB" id="270065at2759"/>
<keyword evidence="3" id="KW-1185">Reference proteome</keyword>
<dbReference type="GeneID" id="92512775"/>
<evidence type="ECO:0000313" key="3">
    <source>
        <dbReference type="Proteomes" id="UP000673552"/>
    </source>
</evidence>
<proteinExistence type="predicted"/>